<dbReference type="GO" id="GO:0006355">
    <property type="term" value="P:regulation of DNA-templated transcription"/>
    <property type="evidence" value="ECO:0007669"/>
    <property type="project" value="InterPro"/>
</dbReference>
<dbReference type="InterPro" id="IPR007337">
    <property type="entry name" value="RelB/DinJ"/>
</dbReference>
<evidence type="ECO:0000313" key="2">
    <source>
        <dbReference type="Proteomes" id="UP000308978"/>
    </source>
</evidence>
<evidence type="ECO:0000313" key="1">
    <source>
        <dbReference type="EMBL" id="THG36338.1"/>
    </source>
</evidence>
<proteinExistence type="predicted"/>
<dbReference type="Pfam" id="PF04221">
    <property type="entry name" value="RelB"/>
    <property type="match status" value="1"/>
</dbReference>
<protein>
    <recommendedName>
        <fullName evidence="3">Type II toxin-antitoxin system RelB/DinJ family antitoxin</fullName>
    </recommendedName>
</protein>
<dbReference type="RefSeq" id="WP_016310017.1">
    <property type="nucleotide sequence ID" value="NZ_CAQMYJ010000009.1"/>
</dbReference>
<comment type="caution">
    <text evidence="1">The sequence shown here is derived from an EMBL/GenBank/DDBJ whole genome shotgun (WGS) entry which is preliminary data.</text>
</comment>
<organism evidence="1 2">
    <name type="scientific">Adlercreutzia caecimuris</name>
    <dbReference type="NCBI Taxonomy" id="671266"/>
    <lineage>
        <taxon>Bacteria</taxon>
        <taxon>Bacillati</taxon>
        <taxon>Actinomycetota</taxon>
        <taxon>Coriobacteriia</taxon>
        <taxon>Eggerthellales</taxon>
        <taxon>Eggerthellaceae</taxon>
        <taxon>Adlercreutzia</taxon>
    </lineage>
</organism>
<name>A0A4S4G0Q4_9ACTN</name>
<dbReference type="GeneID" id="82191245"/>
<dbReference type="Proteomes" id="UP000308978">
    <property type="component" value="Unassembled WGS sequence"/>
</dbReference>
<dbReference type="EMBL" id="SSTJ01000017">
    <property type="protein sequence ID" value="THG36338.1"/>
    <property type="molecule type" value="Genomic_DNA"/>
</dbReference>
<accession>A0A4S4G0Q4</accession>
<dbReference type="Gene3D" id="1.10.1220.10">
    <property type="entry name" value="Met repressor-like"/>
    <property type="match status" value="1"/>
</dbReference>
<evidence type="ECO:0008006" key="3">
    <source>
        <dbReference type="Google" id="ProtNLM"/>
    </source>
</evidence>
<gene>
    <name evidence="1" type="ORF">E5986_10295</name>
</gene>
<dbReference type="InterPro" id="IPR013321">
    <property type="entry name" value="Arc_rbn_hlx_hlx"/>
</dbReference>
<dbReference type="AlphaFoldDB" id="A0A4S4G0Q4"/>
<sequence length="331" mass="37431">MSTSSPIRTTQNTMSPVGETKHLNGRLAMAERNEQSLVNFKIDVVVKEAAEATLSSMGISTSAYLGMCLRQLAQERKLPFSFEADPEFWIAEAQVGRAAELLRSGLFEKTIELRKRVGEHIIAETKKIRPRLVEDLQACRPSMNPDDDLERTCMEGFTAFYVSFDAEIGSKNFNELVRYFSNREMTSFLEIIPSPYPWVKAVQETLSTLCSEESRFLVQSIVDFCTAEEIDSSSTGKMPAQEAVLDLASKLDEIIDTVLDEYEEHGSSFSLRFVGAESYITIVQKALADKKEALERWEECGMAAKLEEQLEERKQKADEDFKKLLALMDRN</sequence>
<reference evidence="1 2" key="1">
    <citation type="submission" date="2019-04" db="EMBL/GenBank/DDBJ databases">
        <title>Microbes associate with the intestines of laboratory mice.</title>
        <authorList>
            <person name="Navarre W."/>
            <person name="Wong E."/>
            <person name="Huang K.C."/>
            <person name="Tropini C."/>
            <person name="Ng K."/>
            <person name="Yu B."/>
        </authorList>
    </citation>
    <scope>NUCLEOTIDE SEQUENCE [LARGE SCALE GENOMIC DNA]</scope>
    <source>
        <strain evidence="1 2">NM80_B27</strain>
    </source>
</reference>